<dbReference type="GO" id="GO:0003964">
    <property type="term" value="F:RNA-directed DNA polymerase activity"/>
    <property type="evidence" value="ECO:0007669"/>
    <property type="project" value="UniProtKB-KW"/>
</dbReference>
<dbReference type="PANTHER" id="PTHR33116">
    <property type="entry name" value="REVERSE TRANSCRIPTASE ZINC-BINDING DOMAIN-CONTAINING PROTEIN-RELATED-RELATED"/>
    <property type="match status" value="1"/>
</dbReference>
<proteinExistence type="predicted"/>
<protein>
    <submittedName>
        <fullName evidence="2">RNA-directed DNA polymerase, eukaryota, reverse transcriptase zinc-binding domain protein</fullName>
    </submittedName>
</protein>
<dbReference type="Pfam" id="PF13966">
    <property type="entry name" value="zf-RVT"/>
    <property type="match status" value="1"/>
</dbReference>
<comment type="caution">
    <text evidence="2">The sequence shown here is derived from an EMBL/GenBank/DDBJ whole genome shotgun (WGS) entry which is preliminary data.</text>
</comment>
<evidence type="ECO:0000313" key="2">
    <source>
        <dbReference type="EMBL" id="GJS61722.1"/>
    </source>
</evidence>
<gene>
    <name evidence="2" type="ORF">Tco_0656506</name>
</gene>
<dbReference type="EMBL" id="BQNB010009311">
    <property type="protein sequence ID" value="GJS61722.1"/>
    <property type="molecule type" value="Genomic_DNA"/>
</dbReference>
<dbReference type="PANTHER" id="PTHR33116:SF79">
    <property type="entry name" value="REVERSE TRANSCRIPTASE DOMAIN, ZINC FINGER, CCHC-TYPE-RELATED"/>
    <property type="match status" value="1"/>
</dbReference>
<keyword evidence="3" id="KW-1185">Reference proteome</keyword>
<feature type="domain" description="Reverse transcriptase zinc-binding" evidence="1">
    <location>
        <begin position="384"/>
        <end position="458"/>
    </location>
</feature>
<name>A0ABQ4XA83_9ASTR</name>
<evidence type="ECO:0000313" key="3">
    <source>
        <dbReference type="Proteomes" id="UP001151760"/>
    </source>
</evidence>
<evidence type="ECO:0000259" key="1">
    <source>
        <dbReference type="Pfam" id="PF13966"/>
    </source>
</evidence>
<dbReference type="InterPro" id="IPR026960">
    <property type="entry name" value="RVT-Znf"/>
</dbReference>
<keyword evidence="2" id="KW-0695">RNA-directed DNA polymerase</keyword>
<accession>A0ABQ4XA83</accession>
<organism evidence="2 3">
    <name type="scientific">Tanacetum coccineum</name>
    <dbReference type="NCBI Taxonomy" id="301880"/>
    <lineage>
        <taxon>Eukaryota</taxon>
        <taxon>Viridiplantae</taxon>
        <taxon>Streptophyta</taxon>
        <taxon>Embryophyta</taxon>
        <taxon>Tracheophyta</taxon>
        <taxon>Spermatophyta</taxon>
        <taxon>Magnoliopsida</taxon>
        <taxon>eudicotyledons</taxon>
        <taxon>Gunneridae</taxon>
        <taxon>Pentapetalae</taxon>
        <taxon>asterids</taxon>
        <taxon>campanulids</taxon>
        <taxon>Asterales</taxon>
        <taxon>Asteraceae</taxon>
        <taxon>Asteroideae</taxon>
        <taxon>Anthemideae</taxon>
        <taxon>Anthemidinae</taxon>
        <taxon>Tanacetum</taxon>
    </lineage>
</organism>
<keyword evidence="2" id="KW-0548">Nucleotidyltransferase</keyword>
<dbReference type="Proteomes" id="UP001151760">
    <property type="component" value="Unassembled WGS sequence"/>
</dbReference>
<sequence>METLHISFQRIVDAGMFKGIMLSPSLQLSHLFYADDVIFMGQWNESNLDTIVQVLECFHRASGLRLNMSKSKLMGIYVDADKVAQAARKIGCVTLKTPFTYLGSKVGGHMSRIQSWNETIEAMASRLSKWKMKTLSIGGRLTLLKSVLGSMPIYHMSIFKVPMKILQRMESIRSHFFNGSDPLAKKPTWVKWTNVLASKEKGGLGISSLYALNRALMFKWVWRFLSQNSSLWANVIKSIHGDHGKIGKQVKVSYPSIWLDIVKEVDLLKKRGLNLLSFVNKKVGNGSDTLFWEETWHGDVAFKFLFPRAYALESCKNIDVASKLSQNSLAFTFRREPRGGVEQDQFDSLKAMVEGTSLVNIRDRWIWSLQSSGDFTVASIRKLIDEFTLSEVSSSTRWIKAVPIKVNVLAWKIKLDNLPTRLNISRRGMDIDSILCPTCGKAVESTRHIFFTCQIARDILHLITSWWNIPYMEVSSYEEWLVWILSLRLSINHKRIFEGVCYVTWWHIWNFRNKTIFCSESPSKAAIFDEVQSRSFC</sequence>
<reference evidence="2" key="2">
    <citation type="submission" date="2022-01" db="EMBL/GenBank/DDBJ databases">
        <authorList>
            <person name="Yamashiro T."/>
            <person name="Shiraishi A."/>
            <person name="Satake H."/>
            <person name="Nakayama K."/>
        </authorList>
    </citation>
    <scope>NUCLEOTIDE SEQUENCE</scope>
</reference>
<reference evidence="2" key="1">
    <citation type="journal article" date="2022" name="Int. J. Mol. Sci.">
        <title>Draft Genome of Tanacetum Coccineum: Genomic Comparison of Closely Related Tanacetum-Family Plants.</title>
        <authorList>
            <person name="Yamashiro T."/>
            <person name="Shiraishi A."/>
            <person name="Nakayama K."/>
            <person name="Satake H."/>
        </authorList>
    </citation>
    <scope>NUCLEOTIDE SEQUENCE</scope>
</reference>
<keyword evidence="2" id="KW-0808">Transferase</keyword>